<keyword evidence="4" id="KW-1185">Reference proteome</keyword>
<evidence type="ECO:0000256" key="1">
    <source>
        <dbReference type="SAM" id="MobiDB-lite"/>
    </source>
</evidence>
<dbReference type="OrthoDB" id="4158815at2759"/>
<keyword evidence="2" id="KW-0472">Membrane</keyword>
<dbReference type="EMBL" id="MU032346">
    <property type="protein sequence ID" value="KAF3767442.1"/>
    <property type="molecule type" value="Genomic_DNA"/>
</dbReference>
<feature type="region of interest" description="Disordered" evidence="1">
    <location>
        <begin position="264"/>
        <end position="304"/>
    </location>
</feature>
<proteinExistence type="predicted"/>
<feature type="compositionally biased region" description="Low complexity" evidence="1">
    <location>
        <begin position="183"/>
        <end position="197"/>
    </location>
</feature>
<organism evidence="3 4">
    <name type="scientific">Cryphonectria parasitica (strain ATCC 38755 / EP155)</name>
    <dbReference type="NCBI Taxonomy" id="660469"/>
    <lineage>
        <taxon>Eukaryota</taxon>
        <taxon>Fungi</taxon>
        <taxon>Dikarya</taxon>
        <taxon>Ascomycota</taxon>
        <taxon>Pezizomycotina</taxon>
        <taxon>Sordariomycetes</taxon>
        <taxon>Sordariomycetidae</taxon>
        <taxon>Diaporthales</taxon>
        <taxon>Cryphonectriaceae</taxon>
        <taxon>Cryphonectria-Endothia species complex</taxon>
        <taxon>Cryphonectria</taxon>
    </lineage>
</organism>
<name>A0A9P4Y6V0_CRYP1</name>
<evidence type="ECO:0000256" key="2">
    <source>
        <dbReference type="SAM" id="Phobius"/>
    </source>
</evidence>
<reference evidence="3" key="1">
    <citation type="journal article" date="2020" name="Phytopathology">
        <title>Genome sequence of the chestnut blight fungus Cryphonectria parasitica EP155: A fundamental resource for an archetypical invasive plant pathogen.</title>
        <authorList>
            <person name="Crouch J.A."/>
            <person name="Dawe A."/>
            <person name="Aerts A."/>
            <person name="Barry K."/>
            <person name="Churchill A.C.L."/>
            <person name="Grimwood J."/>
            <person name="Hillman B."/>
            <person name="Milgroom M.G."/>
            <person name="Pangilinan J."/>
            <person name="Smith M."/>
            <person name="Salamov A."/>
            <person name="Schmutz J."/>
            <person name="Yadav J."/>
            <person name="Grigoriev I.V."/>
            <person name="Nuss D."/>
        </authorList>
    </citation>
    <scope>NUCLEOTIDE SEQUENCE</scope>
    <source>
        <strain evidence="3">EP155</strain>
    </source>
</reference>
<evidence type="ECO:0000313" key="4">
    <source>
        <dbReference type="Proteomes" id="UP000803844"/>
    </source>
</evidence>
<dbReference type="Proteomes" id="UP000803844">
    <property type="component" value="Unassembled WGS sequence"/>
</dbReference>
<keyword evidence="2" id="KW-0812">Transmembrane</keyword>
<dbReference type="GeneID" id="63837466"/>
<dbReference type="RefSeq" id="XP_040778403.1">
    <property type="nucleotide sequence ID" value="XM_040920337.1"/>
</dbReference>
<dbReference type="AlphaFoldDB" id="A0A9P4Y6V0"/>
<evidence type="ECO:0000313" key="3">
    <source>
        <dbReference type="EMBL" id="KAF3767442.1"/>
    </source>
</evidence>
<keyword evidence="2" id="KW-1133">Transmembrane helix</keyword>
<feature type="transmembrane region" description="Helical" evidence="2">
    <location>
        <begin position="206"/>
        <end position="231"/>
    </location>
</feature>
<feature type="region of interest" description="Disordered" evidence="1">
    <location>
        <begin position="239"/>
        <end position="258"/>
    </location>
</feature>
<comment type="caution">
    <text evidence="3">The sequence shown here is derived from an EMBL/GenBank/DDBJ whole genome shotgun (WGS) entry which is preliminary data.</text>
</comment>
<protein>
    <submittedName>
        <fullName evidence="3">Uncharacterized protein</fullName>
    </submittedName>
</protein>
<sequence length="304" mass="32686">MGSLNFNQNAWYRVNVTRQSGQSLAGTPLYLDNDTKGSVSFKDTNSTVVGESWQFYIYNATTMTYVLRCLDSGPHSYLATTSLNDGEVGADATTGHTTPIVAKYPVADESIFWQIEPWGDGSYYLYNLLNGSDWRLNVESTSDMDMDSNITAPQTGQQFTFQEMGPINNYDFSTYYPYPTSTATASSSATPPTTHSPSPSPGLSTAATAGISIAATVLAISVLGLLSCWFFRRRRRRHLPGLSGGGGGNSSTTKEDNNRWAMAGYSDGTASEMPGSFGTRAELMSSQAKPVELASGSYSPASQA</sequence>
<gene>
    <name evidence="3" type="ORF">M406DRAFT_328522</name>
</gene>
<accession>A0A9P4Y6V0</accession>
<feature type="region of interest" description="Disordered" evidence="1">
    <location>
        <begin position="183"/>
        <end position="203"/>
    </location>
</feature>